<dbReference type="AlphaFoldDB" id="A0A1H1W7Q9"/>
<evidence type="ECO:0000256" key="1">
    <source>
        <dbReference type="SAM" id="MobiDB-lite"/>
    </source>
</evidence>
<feature type="compositionally biased region" description="Low complexity" evidence="1">
    <location>
        <begin position="110"/>
        <end position="124"/>
    </location>
</feature>
<feature type="region of interest" description="Disordered" evidence="1">
    <location>
        <begin position="95"/>
        <end position="124"/>
    </location>
</feature>
<gene>
    <name evidence="4" type="ORF">SAMN04488570_3056</name>
</gene>
<dbReference type="STRING" id="642780.SAMN04488570_3056"/>
<dbReference type="Gene3D" id="1.20.1260.10">
    <property type="match status" value="1"/>
</dbReference>
<evidence type="ECO:0000256" key="2">
    <source>
        <dbReference type="SAM" id="SignalP"/>
    </source>
</evidence>
<dbReference type="Pfam" id="PF03713">
    <property type="entry name" value="DUF305"/>
    <property type="match status" value="1"/>
</dbReference>
<evidence type="ECO:0000259" key="3">
    <source>
        <dbReference type="Pfam" id="PF03713"/>
    </source>
</evidence>
<name>A0A1H1W7Q9_9ACTN</name>
<feature type="signal peptide" evidence="2">
    <location>
        <begin position="1"/>
        <end position="22"/>
    </location>
</feature>
<proteinExistence type="predicted"/>
<dbReference type="InterPro" id="IPR012347">
    <property type="entry name" value="Ferritin-like"/>
</dbReference>
<dbReference type="EMBL" id="LT629757">
    <property type="protein sequence ID" value="SDS92701.1"/>
    <property type="molecule type" value="Genomic_DNA"/>
</dbReference>
<dbReference type="PROSITE" id="PS51257">
    <property type="entry name" value="PROKAR_LIPOPROTEIN"/>
    <property type="match status" value="1"/>
</dbReference>
<dbReference type="RefSeq" id="WP_091731367.1">
    <property type="nucleotide sequence ID" value="NZ_LT629757.1"/>
</dbReference>
<keyword evidence="2" id="KW-0732">Signal</keyword>
<dbReference type="PANTHER" id="PTHR36933">
    <property type="entry name" value="SLL0788 PROTEIN"/>
    <property type="match status" value="1"/>
</dbReference>
<reference evidence="5" key="1">
    <citation type="submission" date="2016-10" db="EMBL/GenBank/DDBJ databases">
        <authorList>
            <person name="Varghese N."/>
            <person name="Submissions S."/>
        </authorList>
    </citation>
    <scope>NUCLEOTIDE SEQUENCE [LARGE SCALE GENOMIC DNA]</scope>
    <source>
        <strain evidence="5">DSM 22127</strain>
    </source>
</reference>
<dbReference type="Proteomes" id="UP000198859">
    <property type="component" value="Chromosome I"/>
</dbReference>
<evidence type="ECO:0000313" key="4">
    <source>
        <dbReference type="EMBL" id="SDS92701.1"/>
    </source>
</evidence>
<dbReference type="OrthoDB" id="26872at2"/>
<dbReference type="PANTHER" id="PTHR36933:SF1">
    <property type="entry name" value="SLL0788 PROTEIN"/>
    <property type="match status" value="1"/>
</dbReference>
<sequence length="193" mass="20375">MHKLALATASLLLLAGCGTSTGSTTSGSDHNQADVAFAQQMIPHHAQAVQMAEMALDRTSDPALERLAQEVEDAQDPEIETMTGWLEDWDAEVPSTRGTMSGSGDGGTTSGDPSSGGSMAGMMSGADMRRLDDATGSGFDRMWLQMMVQHHEGAVEMAKAEQADGENRAAKRLAASIEESQTGEIARMQEMLG</sequence>
<keyword evidence="5" id="KW-1185">Reference proteome</keyword>
<protein>
    <submittedName>
        <fullName evidence="4">Uncharacterized conserved protein, DUF305 family</fullName>
    </submittedName>
</protein>
<feature type="chain" id="PRO_5009264135" evidence="2">
    <location>
        <begin position="23"/>
        <end position="193"/>
    </location>
</feature>
<organism evidence="4 5">
    <name type="scientific">Nocardioides scoriae</name>
    <dbReference type="NCBI Taxonomy" id="642780"/>
    <lineage>
        <taxon>Bacteria</taxon>
        <taxon>Bacillati</taxon>
        <taxon>Actinomycetota</taxon>
        <taxon>Actinomycetes</taxon>
        <taxon>Propionibacteriales</taxon>
        <taxon>Nocardioidaceae</taxon>
        <taxon>Nocardioides</taxon>
    </lineage>
</organism>
<feature type="domain" description="DUF305" evidence="3">
    <location>
        <begin position="34"/>
        <end position="192"/>
    </location>
</feature>
<evidence type="ECO:0000313" key="5">
    <source>
        <dbReference type="Proteomes" id="UP000198859"/>
    </source>
</evidence>
<dbReference type="InterPro" id="IPR005183">
    <property type="entry name" value="DUF305_CopM-like"/>
</dbReference>
<accession>A0A1H1W7Q9</accession>